<dbReference type="GO" id="GO:0005524">
    <property type="term" value="F:ATP binding"/>
    <property type="evidence" value="ECO:0007669"/>
    <property type="project" value="UniProtKB-KW"/>
</dbReference>
<evidence type="ECO:0000259" key="11">
    <source>
        <dbReference type="Pfam" id="PF09334"/>
    </source>
</evidence>
<accession>A0A0D6ESD4</accession>
<dbReference type="SUPFAM" id="SSF52374">
    <property type="entry name" value="Nucleotidylyl transferase"/>
    <property type="match status" value="1"/>
</dbReference>
<name>A0A0D6ESD4_SPOSA</name>
<dbReference type="Gene3D" id="2.170.220.10">
    <property type="match status" value="1"/>
</dbReference>
<dbReference type="EMBL" id="CENE01000033">
    <property type="protein sequence ID" value="CEQ42723.1"/>
    <property type="molecule type" value="Genomic_DNA"/>
</dbReference>
<keyword evidence="7 10" id="KW-0030">Aminoacyl-tRNA synthetase</keyword>
<dbReference type="Pfam" id="PF19303">
    <property type="entry name" value="Anticodon_3"/>
    <property type="match status" value="1"/>
</dbReference>
<dbReference type="FunFam" id="2.170.220.10:FF:000001">
    <property type="entry name" value="methionine--tRNA ligase, mitochondrial"/>
    <property type="match status" value="1"/>
</dbReference>
<feature type="domain" description="Methionyl/Leucyl tRNA synthetase" evidence="11">
    <location>
        <begin position="79"/>
        <end position="480"/>
    </location>
</feature>
<evidence type="ECO:0000256" key="1">
    <source>
        <dbReference type="ARBA" id="ARBA00005594"/>
    </source>
</evidence>
<keyword evidence="14" id="KW-1185">Reference proteome</keyword>
<dbReference type="InterPro" id="IPR023457">
    <property type="entry name" value="Met-tRNA_synth_2"/>
</dbReference>
<dbReference type="InterPro" id="IPR009080">
    <property type="entry name" value="tRNAsynth_Ia_anticodon-bd"/>
</dbReference>
<dbReference type="EC" id="6.1.1.10" evidence="2"/>
<organism evidence="13 14">
    <name type="scientific">Sporidiobolus salmonicolor</name>
    <name type="common">Yeast-like fungus</name>
    <name type="synonym">Sporobolomyces salmonicolor</name>
    <dbReference type="NCBI Taxonomy" id="5005"/>
    <lineage>
        <taxon>Eukaryota</taxon>
        <taxon>Fungi</taxon>
        <taxon>Dikarya</taxon>
        <taxon>Basidiomycota</taxon>
        <taxon>Pucciniomycotina</taxon>
        <taxon>Microbotryomycetes</taxon>
        <taxon>Sporidiobolales</taxon>
        <taxon>Sporidiobolaceae</taxon>
        <taxon>Sporobolomyces</taxon>
    </lineage>
</organism>
<keyword evidence="5 10" id="KW-0067">ATP-binding</keyword>
<feature type="non-terminal residue" evidence="13">
    <location>
        <position position="1"/>
    </location>
</feature>
<dbReference type="InterPro" id="IPR014729">
    <property type="entry name" value="Rossmann-like_a/b/a_fold"/>
</dbReference>
<keyword evidence="3 10" id="KW-0436">Ligase</keyword>
<dbReference type="InterPro" id="IPR041872">
    <property type="entry name" value="Anticodon_Met"/>
</dbReference>
<reference evidence="14" key="1">
    <citation type="submission" date="2015-02" db="EMBL/GenBank/DDBJ databases">
        <authorList>
            <person name="Gon?alves P."/>
        </authorList>
    </citation>
    <scope>NUCLEOTIDE SEQUENCE [LARGE SCALE GENOMIC DNA]</scope>
</reference>
<dbReference type="GO" id="GO:0004825">
    <property type="term" value="F:methionine-tRNA ligase activity"/>
    <property type="evidence" value="ECO:0007669"/>
    <property type="project" value="UniProtKB-EC"/>
</dbReference>
<dbReference type="PANTHER" id="PTHR43326:SF1">
    <property type="entry name" value="METHIONINE--TRNA LIGASE, MITOCHONDRIAL"/>
    <property type="match status" value="1"/>
</dbReference>
<dbReference type="SUPFAM" id="SSF47323">
    <property type="entry name" value="Anticodon-binding domain of a subclass of class I aminoacyl-tRNA synthetases"/>
    <property type="match status" value="1"/>
</dbReference>
<evidence type="ECO:0000256" key="10">
    <source>
        <dbReference type="RuleBase" id="RU363039"/>
    </source>
</evidence>
<comment type="catalytic activity">
    <reaction evidence="8">
        <text>tRNA(Met) + L-methionine + ATP = L-methionyl-tRNA(Met) + AMP + diphosphate</text>
        <dbReference type="Rhea" id="RHEA:13481"/>
        <dbReference type="Rhea" id="RHEA-COMP:9667"/>
        <dbReference type="Rhea" id="RHEA-COMP:9698"/>
        <dbReference type="ChEBI" id="CHEBI:30616"/>
        <dbReference type="ChEBI" id="CHEBI:33019"/>
        <dbReference type="ChEBI" id="CHEBI:57844"/>
        <dbReference type="ChEBI" id="CHEBI:78442"/>
        <dbReference type="ChEBI" id="CHEBI:78530"/>
        <dbReference type="ChEBI" id="CHEBI:456215"/>
        <dbReference type="EC" id="6.1.1.10"/>
    </reaction>
</comment>
<evidence type="ECO:0000256" key="8">
    <source>
        <dbReference type="ARBA" id="ARBA00047364"/>
    </source>
</evidence>
<dbReference type="OrthoDB" id="24670at2759"/>
<dbReference type="PANTHER" id="PTHR43326">
    <property type="entry name" value="METHIONYL-TRNA SYNTHETASE"/>
    <property type="match status" value="1"/>
</dbReference>
<evidence type="ECO:0000256" key="9">
    <source>
        <dbReference type="ARBA" id="ARBA00068817"/>
    </source>
</evidence>
<dbReference type="GO" id="GO:0005739">
    <property type="term" value="C:mitochondrion"/>
    <property type="evidence" value="ECO:0007669"/>
    <property type="project" value="UniProtKB-ARBA"/>
</dbReference>
<dbReference type="GO" id="GO:0006431">
    <property type="term" value="P:methionyl-tRNA aminoacylation"/>
    <property type="evidence" value="ECO:0007669"/>
    <property type="project" value="InterPro"/>
</dbReference>
<dbReference type="Gene3D" id="3.40.50.620">
    <property type="entry name" value="HUPs"/>
    <property type="match status" value="1"/>
</dbReference>
<dbReference type="InterPro" id="IPR033911">
    <property type="entry name" value="MetRS_core"/>
</dbReference>
<keyword evidence="6 10" id="KW-0648">Protein biosynthesis</keyword>
<dbReference type="InterPro" id="IPR015413">
    <property type="entry name" value="Methionyl/Leucyl_tRNA_Synth"/>
</dbReference>
<evidence type="ECO:0000259" key="12">
    <source>
        <dbReference type="Pfam" id="PF19303"/>
    </source>
</evidence>
<evidence type="ECO:0000256" key="3">
    <source>
        <dbReference type="ARBA" id="ARBA00022598"/>
    </source>
</evidence>
<evidence type="ECO:0000313" key="14">
    <source>
        <dbReference type="Proteomes" id="UP000243876"/>
    </source>
</evidence>
<evidence type="ECO:0000256" key="5">
    <source>
        <dbReference type="ARBA" id="ARBA00022840"/>
    </source>
</evidence>
<evidence type="ECO:0000256" key="7">
    <source>
        <dbReference type="ARBA" id="ARBA00023146"/>
    </source>
</evidence>
<evidence type="ECO:0000313" key="13">
    <source>
        <dbReference type="EMBL" id="CEQ42723.1"/>
    </source>
</evidence>
<comment type="similarity">
    <text evidence="1 10">Belongs to the class-I aminoacyl-tRNA synthetase family.</text>
</comment>
<feature type="domain" description="Methionyl-tRNA synthetase anticodon-binding" evidence="12">
    <location>
        <begin position="504"/>
        <end position="605"/>
    </location>
</feature>
<proteinExistence type="inferred from homology"/>
<keyword evidence="4 10" id="KW-0547">Nucleotide-binding</keyword>
<dbReference type="Gene3D" id="1.10.730.10">
    <property type="entry name" value="Isoleucyl-tRNA Synthetase, Domain 1"/>
    <property type="match status" value="1"/>
</dbReference>
<dbReference type="CDD" id="cd00814">
    <property type="entry name" value="MetRS_core"/>
    <property type="match status" value="1"/>
</dbReference>
<evidence type="ECO:0000256" key="6">
    <source>
        <dbReference type="ARBA" id="ARBA00022917"/>
    </source>
</evidence>
<gene>
    <name evidence="13" type="primary">SPOSA6832_04578</name>
</gene>
<dbReference type="Pfam" id="PF09334">
    <property type="entry name" value="tRNA-synt_1g"/>
    <property type="match status" value="1"/>
</dbReference>
<dbReference type="AlphaFoldDB" id="A0A0D6ESD4"/>
<dbReference type="Proteomes" id="UP000243876">
    <property type="component" value="Unassembled WGS sequence"/>
</dbReference>
<evidence type="ECO:0000256" key="4">
    <source>
        <dbReference type="ARBA" id="ARBA00022741"/>
    </source>
</evidence>
<evidence type="ECO:0000256" key="2">
    <source>
        <dbReference type="ARBA" id="ARBA00012838"/>
    </source>
</evidence>
<protein>
    <recommendedName>
        <fullName evidence="9">Probable methionine--tRNA ligase, mitochondrial</fullName>
        <ecNumber evidence="2">6.1.1.10</ecNumber>
    </recommendedName>
</protein>
<sequence length="637" mass="71179">MGLSAGSRAQALRLARQFVAPIRPALGRPSFARFLSSAAHLPAKDYYVTTPIFYVNAGLSLFLQLSPRAPRLFDLTGTDPHIGHLHSTLLADIYARYARLRTPTDSPRTAILCTGTDEHGLKIQRVAEAKGVSPKELCDGVSERFRVTLPSCSFVRWDALIQDDEQDLARAANVDYQVFIRTTEERHRVAVEHVWRELDKRGYIYKSSYAGWYAVSDEAYYTESQVAEVIDPKSGEKYMASVETGTKVEWMEEENYKFRLSAFREPLLEWLSASSNPVQPPSRTAALLSSLTHSASTDLNDLSISRPSSRLSWGIQVPDDPRHTIYVWIDALVNYLTAAGYPWKGGEAFEEGKAWPPDLQVVGKDIIRPPRKKPLLTRNTKCSFHALYLPAVLLALDLPLPKNILAHGHWTMDRFKMSKSRGNVANPFEAMKLWGIDAMRMYLMRVGGNSAGDADYSAAEIERFYRKDLAGQMGNLLNRVTTTKLTKKLESPALMYTLPSSLEAEDEPLLKMLRDLPESFSAHLSSFEIHRALSCVFDVLAESNRHVQQLSPWLATATPSQVHRALFFGSESLRIVGILLQPFMPDKSSQLLEALGVDPLRRRWEDLAVGHGGERVATPVKGGLWPPVAAAPVMESS</sequence>